<protein>
    <submittedName>
        <fullName evidence="1">Uncharacterized protein</fullName>
    </submittedName>
</protein>
<name>A0A2Z5GAL4_9BACT</name>
<keyword evidence="2" id="KW-1185">Reference proteome</keyword>
<accession>A0A2Z5GAL4</accession>
<dbReference type="AlphaFoldDB" id="A0A2Z5GAL4"/>
<evidence type="ECO:0000313" key="2">
    <source>
        <dbReference type="Proteomes" id="UP000253606"/>
    </source>
</evidence>
<dbReference type="Proteomes" id="UP000253606">
    <property type="component" value="Plasmid pACPOL4"/>
</dbReference>
<dbReference type="KEGG" id="abas:ACPOL_7043"/>
<dbReference type="EMBL" id="CP030843">
    <property type="protein sequence ID" value="AXC16243.1"/>
    <property type="molecule type" value="Genomic_DNA"/>
</dbReference>
<organism evidence="1 2">
    <name type="scientific">Acidisarcina polymorpha</name>
    <dbReference type="NCBI Taxonomy" id="2211140"/>
    <lineage>
        <taxon>Bacteria</taxon>
        <taxon>Pseudomonadati</taxon>
        <taxon>Acidobacteriota</taxon>
        <taxon>Terriglobia</taxon>
        <taxon>Terriglobales</taxon>
        <taxon>Acidobacteriaceae</taxon>
        <taxon>Acidisarcina</taxon>
    </lineage>
</organism>
<evidence type="ECO:0000313" key="1">
    <source>
        <dbReference type="EMBL" id="AXC16243.1"/>
    </source>
</evidence>
<geneLocation type="plasmid" evidence="2">
    <name>pacpol4</name>
</geneLocation>
<reference evidence="1 2" key="1">
    <citation type="journal article" date="2018" name="Front. Microbiol.">
        <title>Hydrolytic Capabilities as a Key to Environmental Success: Chitinolytic and Cellulolytic Acidobacteria From Acidic Sub-arctic Soils and Boreal Peatlands.</title>
        <authorList>
            <person name="Belova S.E."/>
            <person name="Ravin N.V."/>
            <person name="Pankratov T.A."/>
            <person name="Rakitin A.L."/>
            <person name="Ivanova A.A."/>
            <person name="Beletsky A.V."/>
            <person name="Mardanov A.V."/>
            <person name="Sinninghe Damste J.S."/>
            <person name="Dedysh S.N."/>
        </authorList>
    </citation>
    <scope>NUCLEOTIDE SEQUENCE [LARGE SCALE GENOMIC DNA]</scope>
    <source>
        <strain evidence="1 2">SBC82</strain>
        <plasmid evidence="2">pacpol4</plasmid>
    </source>
</reference>
<proteinExistence type="predicted"/>
<keyword evidence="1" id="KW-0614">Plasmid</keyword>
<sequence>MFHAHLFVNTVDYSEHTIDHFAPKPYVRSEYLQQSRRNS</sequence>
<gene>
    <name evidence="1" type="ORF">ACPOL_7043</name>
</gene>